<organism evidence="10 11">
    <name type="scientific">Anaeromyxobacter diazotrophicus</name>
    <dbReference type="NCBI Taxonomy" id="2590199"/>
    <lineage>
        <taxon>Bacteria</taxon>
        <taxon>Pseudomonadati</taxon>
        <taxon>Myxococcota</taxon>
        <taxon>Myxococcia</taxon>
        <taxon>Myxococcales</taxon>
        <taxon>Cystobacterineae</taxon>
        <taxon>Anaeromyxobacteraceae</taxon>
        <taxon>Anaeromyxobacter</taxon>
    </lineage>
</organism>
<feature type="binding site" evidence="8">
    <location>
        <position position="91"/>
    </location>
    <ligand>
        <name>[4Fe-4S] cluster</name>
        <dbReference type="ChEBI" id="CHEBI:49883"/>
        <label>2</label>
        <note>4Fe-4S-S-AdoMet</note>
    </ligand>
</feature>
<dbReference type="SFLD" id="SFLDS00029">
    <property type="entry name" value="Radical_SAM"/>
    <property type="match status" value="1"/>
</dbReference>
<keyword evidence="11" id="KW-1185">Reference proteome</keyword>
<dbReference type="EMBL" id="BJTG01000004">
    <property type="protein sequence ID" value="GEJ57339.1"/>
    <property type="molecule type" value="Genomic_DNA"/>
</dbReference>
<keyword evidence="4 8" id="KW-0479">Metal-binding</keyword>
<keyword evidence="6 8" id="KW-0411">Iron-sulfur</keyword>
<dbReference type="UniPathway" id="UPA00538">
    <property type="reaction ID" value="UER00593"/>
</dbReference>
<proteinExistence type="inferred from homology"/>
<dbReference type="Pfam" id="PF16881">
    <property type="entry name" value="LIAS_N"/>
    <property type="match status" value="1"/>
</dbReference>
<dbReference type="PIRSF" id="PIRSF005963">
    <property type="entry name" value="Lipoyl_synth"/>
    <property type="match status" value="1"/>
</dbReference>
<evidence type="ECO:0000256" key="5">
    <source>
        <dbReference type="ARBA" id="ARBA00023004"/>
    </source>
</evidence>
<dbReference type="InterPro" id="IPR006638">
    <property type="entry name" value="Elp3/MiaA/NifB-like_rSAM"/>
</dbReference>
<evidence type="ECO:0000313" key="10">
    <source>
        <dbReference type="EMBL" id="GEJ57339.1"/>
    </source>
</evidence>
<dbReference type="GO" id="GO:0005737">
    <property type="term" value="C:cytoplasm"/>
    <property type="evidence" value="ECO:0007669"/>
    <property type="project" value="UniProtKB-SubCell"/>
</dbReference>
<dbReference type="GO" id="GO:0051539">
    <property type="term" value="F:4 iron, 4 sulfur cluster binding"/>
    <property type="evidence" value="ECO:0007669"/>
    <property type="project" value="UniProtKB-UniRule"/>
</dbReference>
<feature type="binding site" evidence="8">
    <location>
        <position position="301"/>
    </location>
    <ligand>
        <name>[4Fe-4S] cluster</name>
        <dbReference type="ChEBI" id="CHEBI:49883"/>
        <label>1</label>
    </ligand>
</feature>
<comment type="function">
    <text evidence="8">Catalyzes the radical-mediated insertion of two sulfur atoms into the C-6 and C-8 positions of the octanoyl moiety bound to the lipoyl domains of lipoate-dependent enzymes, thereby converting the octanoylated domains into lipoylated derivatives.</text>
</comment>
<comment type="caution">
    <text evidence="10">The sequence shown here is derived from an EMBL/GenBank/DDBJ whole genome shotgun (WGS) entry which is preliminary data.</text>
</comment>
<protein>
    <recommendedName>
        <fullName evidence="8">Lipoyl synthase</fullName>
        <ecNumber evidence="8">2.8.1.8</ecNumber>
    </recommendedName>
    <alternativeName>
        <fullName evidence="8">Lip-syn</fullName>
        <shortName evidence="8">LS</shortName>
    </alternativeName>
    <alternativeName>
        <fullName evidence="8">Lipoate synthase</fullName>
    </alternativeName>
    <alternativeName>
        <fullName evidence="8">Lipoic acid synthase</fullName>
    </alternativeName>
    <alternativeName>
        <fullName evidence="8">Sulfur insertion protein LipA</fullName>
    </alternativeName>
</protein>
<keyword evidence="2 8" id="KW-0808">Transferase</keyword>
<evidence type="ECO:0000256" key="7">
    <source>
        <dbReference type="ARBA" id="ARBA00047326"/>
    </source>
</evidence>
<evidence type="ECO:0000256" key="3">
    <source>
        <dbReference type="ARBA" id="ARBA00022691"/>
    </source>
</evidence>
<feature type="domain" description="Radical SAM core" evidence="9">
    <location>
        <begin position="72"/>
        <end position="290"/>
    </location>
</feature>
<dbReference type="EC" id="2.8.1.8" evidence="8"/>
<dbReference type="InterPro" id="IPR058240">
    <property type="entry name" value="rSAM_sf"/>
</dbReference>
<comment type="cofactor">
    <cofactor evidence="8">
        <name>[4Fe-4S] cluster</name>
        <dbReference type="ChEBI" id="CHEBI:49883"/>
    </cofactor>
    <text evidence="8">Binds 2 [4Fe-4S] clusters per subunit. One cluster is coordinated with 3 cysteines and an exchangeable S-adenosyl-L-methionine.</text>
</comment>
<comment type="pathway">
    <text evidence="8">Protein modification; protein lipoylation via endogenous pathway; protein N(6)-(lipoyl)lysine from octanoyl-[acyl-carrier-protein]: step 2/2.</text>
</comment>
<evidence type="ECO:0000256" key="1">
    <source>
        <dbReference type="ARBA" id="ARBA00022485"/>
    </source>
</evidence>
<accession>A0A7I9VMI7</accession>
<sequence length="333" mass="36807">MPVVPAEGEVRDRRELAARMRDGGLAIDARKPPWLRVGVPGGERYQRVRETLRGLRLHTVCQEAHCPNVAECWGGGTATVMLMGDVCTRGCRFCNVKTAAHPPPLDPDEPRHLAEAIRQLQLDYIVVTSVDRDDLPDGGAGHFADAIRRLKEIPRLLVEVLTPDFRGDPEAVRTVGRAAPDVFANNLETVRRLTPVVRDQKAGYDQTLAVLARMKREFPALVTKSSLMVGLGETEAEIEEALRDLRGAGVEIVTFGQYLRPSAWHLPVQEWVTPERFEAYRRMGERHGFRYVASGPLVRSSYRAAELFLRGELAARQARGGGGGESCGVSPET</sequence>
<dbReference type="AlphaFoldDB" id="A0A7I9VMI7"/>
<dbReference type="SFLD" id="SFLDG01058">
    <property type="entry name" value="lipoyl_synthase_like"/>
    <property type="match status" value="1"/>
</dbReference>
<dbReference type="NCBIfam" id="NF009544">
    <property type="entry name" value="PRK12928.1"/>
    <property type="match status" value="1"/>
</dbReference>
<dbReference type="InterPro" id="IPR007197">
    <property type="entry name" value="rSAM"/>
</dbReference>
<evidence type="ECO:0000256" key="8">
    <source>
        <dbReference type="HAMAP-Rule" id="MF_00206"/>
    </source>
</evidence>
<feature type="binding site" evidence="8">
    <location>
        <position position="61"/>
    </location>
    <ligand>
        <name>[4Fe-4S] cluster</name>
        <dbReference type="ChEBI" id="CHEBI:49883"/>
        <label>1</label>
    </ligand>
</feature>
<keyword evidence="3 8" id="KW-0949">S-adenosyl-L-methionine</keyword>
<evidence type="ECO:0000256" key="4">
    <source>
        <dbReference type="ARBA" id="ARBA00022723"/>
    </source>
</evidence>
<feature type="binding site" evidence="8">
    <location>
        <position position="72"/>
    </location>
    <ligand>
        <name>[4Fe-4S] cluster</name>
        <dbReference type="ChEBI" id="CHEBI:49883"/>
        <label>1</label>
    </ligand>
</feature>
<dbReference type="GO" id="GO:0046872">
    <property type="term" value="F:metal ion binding"/>
    <property type="evidence" value="ECO:0007669"/>
    <property type="project" value="UniProtKB-KW"/>
</dbReference>
<keyword evidence="5 8" id="KW-0408">Iron</keyword>
<dbReference type="HAMAP" id="MF_00206">
    <property type="entry name" value="Lipoyl_synth"/>
    <property type="match status" value="1"/>
</dbReference>
<dbReference type="SMART" id="SM00729">
    <property type="entry name" value="Elp3"/>
    <property type="match status" value="1"/>
</dbReference>
<evidence type="ECO:0000256" key="6">
    <source>
        <dbReference type="ARBA" id="ARBA00023014"/>
    </source>
</evidence>
<dbReference type="Proteomes" id="UP000503640">
    <property type="component" value="Unassembled WGS sequence"/>
</dbReference>
<dbReference type="InterPro" id="IPR031691">
    <property type="entry name" value="LIAS_N"/>
</dbReference>
<dbReference type="NCBIfam" id="NF004019">
    <property type="entry name" value="PRK05481.1"/>
    <property type="match status" value="1"/>
</dbReference>
<dbReference type="GO" id="GO:0016992">
    <property type="term" value="F:lipoate synthase activity"/>
    <property type="evidence" value="ECO:0007669"/>
    <property type="project" value="UniProtKB-UniRule"/>
</dbReference>
<dbReference type="PANTHER" id="PTHR10949:SF0">
    <property type="entry name" value="LIPOYL SYNTHASE, MITOCHONDRIAL"/>
    <property type="match status" value="1"/>
</dbReference>
<dbReference type="Gene3D" id="3.20.20.70">
    <property type="entry name" value="Aldolase class I"/>
    <property type="match status" value="1"/>
</dbReference>
<name>A0A7I9VMI7_9BACT</name>
<dbReference type="NCBIfam" id="TIGR00510">
    <property type="entry name" value="lipA"/>
    <property type="match status" value="1"/>
</dbReference>
<dbReference type="SFLD" id="SFLDF00271">
    <property type="entry name" value="lipoyl_synthase"/>
    <property type="match status" value="1"/>
</dbReference>
<dbReference type="PANTHER" id="PTHR10949">
    <property type="entry name" value="LIPOYL SYNTHASE"/>
    <property type="match status" value="1"/>
</dbReference>
<comment type="similarity">
    <text evidence="8">Belongs to the radical SAM superfamily. Lipoyl synthase family.</text>
</comment>
<dbReference type="Pfam" id="PF04055">
    <property type="entry name" value="Radical_SAM"/>
    <property type="match status" value="1"/>
</dbReference>
<evidence type="ECO:0000256" key="2">
    <source>
        <dbReference type="ARBA" id="ARBA00022679"/>
    </source>
</evidence>
<keyword evidence="8" id="KW-0963">Cytoplasm</keyword>
<dbReference type="PROSITE" id="PS51918">
    <property type="entry name" value="RADICAL_SAM"/>
    <property type="match status" value="1"/>
</dbReference>
<dbReference type="InterPro" id="IPR013785">
    <property type="entry name" value="Aldolase_TIM"/>
</dbReference>
<comment type="subcellular location">
    <subcellularLocation>
        <location evidence="8">Cytoplasm</location>
    </subcellularLocation>
</comment>
<reference evidence="11" key="1">
    <citation type="journal article" date="2020" name="Appl. Environ. Microbiol.">
        <title>Diazotrophic Anaeromyxobacter Isolates from Soils.</title>
        <authorList>
            <person name="Masuda Y."/>
            <person name="Yamanaka H."/>
            <person name="Xu Z.X."/>
            <person name="Shiratori Y."/>
            <person name="Aono T."/>
            <person name="Amachi S."/>
            <person name="Senoo K."/>
            <person name="Itoh H."/>
        </authorList>
    </citation>
    <scope>NUCLEOTIDE SEQUENCE [LARGE SCALE GENOMIC DNA]</scope>
    <source>
        <strain evidence="11">R267</strain>
    </source>
</reference>
<keyword evidence="1 8" id="KW-0004">4Fe-4S</keyword>
<feature type="binding site" evidence="8">
    <location>
        <position position="87"/>
    </location>
    <ligand>
        <name>[4Fe-4S] cluster</name>
        <dbReference type="ChEBI" id="CHEBI:49883"/>
        <label>2</label>
        <note>4Fe-4S-S-AdoMet</note>
    </ligand>
</feature>
<gene>
    <name evidence="8 10" type="primary">lipA</name>
    <name evidence="10" type="ORF">AMYX_20800</name>
</gene>
<feature type="binding site" evidence="8">
    <location>
        <position position="94"/>
    </location>
    <ligand>
        <name>[4Fe-4S] cluster</name>
        <dbReference type="ChEBI" id="CHEBI:49883"/>
        <label>2</label>
        <note>4Fe-4S-S-AdoMet</note>
    </ligand>
</feature>
<dbReference type="SUPFAM" id="SSF102114">
    <property type="entry name" value="Radical SAM enzymes"/>
    <property type="match status" value="1"/>
</dbReference>
<evidence type="ECO:0000259" key="9">
    <source>
        <dbReference type="PROSITE" id="PS51918"/>
    </source>
</evidence>
<dbReference type="InterPro" id="IPR003698">
    <property type="entry name" value="Lipoyl_synth"/>
</dbReference>
<dbReference type="GO" id="GO:0009249">
    <property type="term" value="P:protein lipoylation"/>
    <property type="evidence" value="ECO:0007669"/>
    <property type="project" value="UniProtKB-UniRule"/>
</dbReference>
<evidence type="ECO:0000313" key="11">
    <source>
        <dbReference type="Proteomes" id="UP000503640"/>
    </source>
</evidence>
<feature type="binding site" evidence="8">
    <location>
        <position position="66"/>
    </location>
    <ligand>
        <name>[4Fe-4S] cluster</name>
        <dbReference type="ChEBI" id="CHEBI:49883"/>
        <label>1</label>
    </ligand>
</feature>
<dbReference type="CDD" id="cd01335">
    <property type="entry name" value="Radical_SAM"/>
    <property type="match status" value="1"/>
</dbReference>
<comment type="catalytic activity">
    <reaction evidence="7 8">
        <text>[[Fe-S] cluster scaffold protein carrying a second [4Fe-4S](2+) cluster] + N(6)-octanoyl-L-lysyl-[protein] + 2 oxidized [2Fe-2S]-[ferredoxin] + 2 S-adenosyl-L-methionine + 4 H(+) = [[Fe-S] cluster scaffold protein] + N(6)-[(R)-dihydrolipoyl]-L-lysyl-[protein] + 4 Fe(3+) + 2 hydrogen sulfide + 2 5'-deoxyadenosine + 2 L-methionine + 2 reduced [2Fe-2S]-[ferredoxin]</text>
        <dbReference type="Rhea" id="RHEA:16585"/>
        <dbReference type="Rhea" id="RHEA-COMP:9928"/>
        <dbReference type="Rhea" id="RHEA-COMP:10000"/>
        <dbReference type="Rhea" id="RHEA-COMP:10001"/>
        <dbReference type="Rhea" id="RHEA-COMP:10475"/>
        <dbReference type="Rhea" id="RHEA-COMP:14568"/>
        <dbReference type="Rhea" id="RHEA-COMP:14569"/>
        <dbReference type="ChEBI" id="CHEBI:15378"/>
        <dbReference type="ChEBI" id="CHEBI:17319"/>
        <dbReference type="ChEBI" id="CHEBI:29034"/>
        <dbReference type="ChEBI" id="CHEBI:29919"/>
        <dbReference type="ChEBI" id="CHEBI:33722"/>
        <dbReference type="ChEBI" id="CHEBI:33737"/>
        <dbReference type="ChEBI" id="CHEBI:33738"/>
        <dbReference type="ChEBI" id="CHEBI:57844"/>
        <dbReference type="ChEBI" id="CHEBI:59789"/>
        <dbReference type="ChEBI" id="CHEBI:78809"/>
        <dbReference type="ChEBI" id="CHEBI:83100"/>
        <dbReference type="EC" id="2.8.1.8"/>
    </reaction>
</comment>